<dbReference type="SUPFAM" id="SSF51735">
    <property type="entry name" value="NAD(P)-binding Rossmann-fold domains"/>
    <property type="match status" value="1"/>
</dbReference>
<protein>
    <submittedName>
        <fullName evidence="6">Linear gramicidin synthase subunit D</fullName>
    </submittedName>
</protein>
<feature type="domain" description="AMP-dependent synthetase/ligase" evidence="3">
    <location>
        <begin position="30"/>
        <end position="341"/>
    </location>
</feature>
<dbReference type="Pfam" id="PF00550">
    <property type="entry name" value="PP-binding"/>
    <property type="match status" value="1"/>
</dbReference>
<keyword evidence="7" id="KW-1185">Reference proteome</keyword>
<name>A0A1Q5U4D6_9EURO</name>
<dbReference type="InterPro" id="IPR042099">
    <property type="entry name" value="ANL_N_sf"/>
</dbReference>
<dbReference type="Gene3D" id="3.40.50.720">
    <property type="entry name" value="NAD(P)-binding Rossmann-like Domain"/>
    <property type="match status" value="1"/>
</dbReference>
<dbReference type="InterPro" id="IPR036291">
    <property type="entry name" value="NAD(P)-bd_dom_sf"/>
</dbReference>
<feature type="domain" description="Thioester reductase (TE)" evidence="5">
    <location>
        <begin position="688"/>
        <end position="926"/>
    </location>
</feature>
<accession>A0A1Q5U4D6</accession>
<evidence type="ECO:0000259" key="4">
    <source>
        <dbReference type="Pfam" id="PF00550"/>
    </source>
</evidence>
<dbReference type="InterPro" id="IPR000873">
    <property type="entry name" value="AMP-dep_synth/lig_dom"/>
</dbReference>
<dbReference type="InterPro" id="IPR013120">
    <property type="entry name" value="FAR_NAD-bd"/>
</dbReference>
<evidence type="ECO:0000256" key="2">
    <source>
        <dbReference type="ARBA" id="ARBA00022553"/>
    </source>
</evidence>
<keyword evidence="1" id="KW-0596">Phosphopantetheine</keyword>
<dbReference type="InterPro" id="IPR051414">
    <property type="entry name" value="Adenylate-forming_Reductase"/>
</dbReference>
<dbReference type="InterPro" id="IPR036736">
    <property type="entry name" value="ACP-like_sf"/>
</dbReference>
<proteinExistence type="predicted"/>
<dbReference type="Proteomes" id="UP000186955">
    <property type="component" value="Unassembled WGS sequence"/>
</dbReference>
<dbReference type="InterPro" id="IPR020845">
    <property type="entry name" value="AMP-binding_CS"/>
</dbReference>
<dbReference type="PANTHER" id="PTHR43439">
    <property type="entry name" value="PHENYLACETATE-COENZYME A LIGASE"/>
    <property type="match status" value="1"/>
</dbReference>
<reference evidence="6 7" key="1">
    <citation type="submission" date="2016-10" db="EMBL/GenBank/DDBJ databases">
        <title>Genome sequence of the ascomycete fungus Penicillium subrubescens.</title>
        <authorList>
            <person name="De Vries R.P."/>
            <person name="Peng M."/>
            <person name="Dilokpimol A."/>
            <person name="Hilden K."/>
            <person name="Makela M.R."/>
            <person name="Grigoriev I."/>
            <person name="Riley R."/>
            <person name="Granchi Z."/>
        </authorList>
    </citation>
    <scope>NUCLEOTIDE SEQUENCE [LARGE SCALE GENOMIC DNA]</scope>
    <source>
        <strain evidence="6 7">CBS 132785</strain>
    </source>
</reference>
<comment type="caution">
    <text evidence="6">The sequence shown here is derived from an EMBL/GenBank/DDBJ whole genome shotgun (WGS) entry which is preliminary data.</text>
</comment>
<dbReference type="Gene3D" id="3.40.50.12780">
    <property type="entry name" value="N-terminal domain of ligase-like"/>
    <property type="match status" value="1"/>
</dbReference>
<dbReference type="Pfam" id="PF07993">
    <property type="entry name" value="NAD_binding_4"/>
    <property type="match status" value="1"/>
</dbReference>
<dbReference type="EMBL" id="MNBE01000582">
    <property type="protein sequence ID" value="OKP07339.1"/>
    <property type="molecule type" value="Genomic_DNA"/>
</dbReference>
<organism evidence="6 7">
    <name type="scientific">Penicillium subrubescens</name>
    <dbReference type="NCBI Taxonomy" id="1316194"/>
    <lineage>
        <taxon>Eukaryota</taxon>
        <taxon>Fungi</taxon>
        <taxon>Dikarya</taxon>
        <taxon>Ascomycota</taxon>
        <taxon>Pezizomycotina</taxon>
        <taxon>Eurotiomycetes</taxon>
        <taxon>Eurotiomycetidae</taxon>
        <taxon>Eurotiales</taxon>
        <taxon>Aspergillaceae</taxon>
        <taxon>Penicillium</taxon>
    </lineage>
</organism>
<dbReference type="InterPro" id="IPR006162">
    <property type="entry name" value="Ppantetheine_attach_site"/>
</dbReference>
<dbReference type="Pfam" id="PF00501">
    <property type="entry name" value="AMP-binding"/>
    <property type="match status" value="1"/>
</dbReference>
<dbReference type="Pfam" id="PF23562">
    <property type="entry name" value="AMP-binding_C_3"/>
    <property type="match status" value="1"/>
</dbReference>
<dbReference type="Gene3D" id="1.10.1200.10">
    <property type="entry name" value="ACP-like"/>
    <property type="match status" value="1"/>
</dbReference>
<dbReference type="SUPFAM" id="SSF47336">
    <property type="entry name" value="ACP-like"/>
    <property type="match status" value="1"/>
</dbReference>
<dbReference type="OrthoDB" id="429813at2759"/>
<dbReference type="STRING" id="1316194.A0A1Q5U4D6"/>
<feature type="domain" description="Carrier" evidence="4">
    <location>
        <begin position="569"/>
        <end position="634"/>
    </location>
</feature>
<evidence type="ECO:0000259" key="5">
    <source>
        <dbReference type="Pfam" id="PF07993"/>
    </source>
</evidence>
<gene>
    <name evidence="6" type="ORF">PENSUB_5928</name>
</gene>
<keyword evidence="2" id="KW-0597">Phosphoprotein</keyword>
<evidence type="ECO:0000256" key="1">
    <source>
        <dbReference type="ARBA" id="ARBA00022450"/>
    </source>
</evidence>
<dbReference type="PROSITE" id="PS00455">
    <property type="entry name" value="AMP_BINDING"/>
    <property type="match status" value="1"/>
</dbReference>
<dbReference type="AlphaFoldDB" id="A0A1Q5U4D6"/>
<dbReference type="PROSITE" id="PS00012">
    <property type="entry name" value="PHOSPHOPANTETHEINE"/>
    <property type="match status" value="1"/>
</dbReference>
<dbReference type="PANTHER" id="PTHR43439:SF2">
    <property type="entry name" value="ENZYME, PUTATIVE (JCVI)-RELATED"/>
    <property type="match status" value="1"/>
</dbReference>
<dbReference type="InterPro" id="IPR009081">
    <property type="entry name" value="PP-bd_ACP"/>
</dbReference>
<dbReference type="SUPFAM" id="SSF56801">
    <property type="entry name" value="Acetyl-CoA synthetase-like"/>
    <property type="match status" value="1"/>
</dbReference>
<evidence type="ECO:0000259" key="3">
    <source>
        <dbReference type="Pfam" id="PF00501"/>
    </source>
</evidence>
<evidence type="ECO:0000313" key="6">
    <source>
        <dbReference type="EMBL" id="OKP07339.1"/>
    </source>
</evidence>
<evidence type="ECO:0000313" key="7">
    <source>
        <dbReference type="Proteomes" id="UP000186955"/>
    </source>
</evidence>
<sequence length="1062" mass="117550">MAGFRPEEELLPHIVDHYAKFKPDQLYAEYPRSPTSYDEGFRPITYRAFANAINGNAWWLTKTLGRGNGEPLAYIGPNDLRYPALVLGAVKAGYCMFLPSPRNSIAAHKHLLETINCTKILTPTPRPPFVTAILEAVPLSAYDIPSLGDLLATEYPHFEYTKSYPEGLDDKLAIIHTSGSTGIPKPITWRLSTACVHIRMCQIDAPEGFENQHKWSIGKRQFMPLPPFHAAGLASLTFINIPADVICIIPTAAGLPTASALVEALKQTPMDMAALVPSIVQELAQEPDLLDFCAQNLEYCFYMGGDLPQAIGDTVAAKIKLSNHYGSSEVGLLTPIYDLNNRDRLKDWRYIQFHPDLGSEFRQATDTEYELVLDWSPESEKYQMPFNIFPGLKEFHTHDLFVRHPDPNKSNLWRWSSRSDDVIVFLNGEKTNPVSMEQHITASNPGVTGVLVAGAQRFQASLIVEYGNKELLDPSERAATIETLWSSIEEANQACPAHARIARTHILFTTPEKPFPRAGKGTIQRAAALALYSSEIETLYSHADQLGTHTDDEPVGPGRVSEIEQISEFILRTLSSITSWTPEQIKTSDNFFHLGLDSLQTITATRSFKRGFDLPSFSPNLIYLHPSLSSLAQATMKLMQDDQISENVVKEAQLQERDQILTEFIAKIDGPHINATCTNPPTSHTVLLTGSTGTLGTYILDTLLKDASVAHIHCLNRKADSLNVQRQKSGVYHLDSTLDSSRVTLWHADLSQNDLGLEQESLKLLQESTTAIIHNAWNVNFNLSLPSFKPDLLGVVNLINFTASASKTPTLFFLSSISSVMGHETDSRLTPESIISTNTPGPNGYANSKYVAEKLLDHAAQILGIRTSLARVGQVAGAVRTPGLWNKAEYFPSLVKSSLHLGAVPASVGATLGRIDWVPIDLLAEVLTGLALRESQPGCINVYHPLNLHPTTWDKIIAVVADELSQVTGEPLDLIDLSKWVQRVRQDIETAGGTRRVVGESDLQVLLEKNPAAKLLEFFEGLLSVQSDNVLDTQETASVSEKLRSIEGIKEEWIRKWIREWI</sequence>
<dbReference type="GO" id="GO:0044550">
    <property type="term" value="P:secondary metabolite biosynthetic process"/>
    <property type="evidence" value="ECO:0007669"/>
    <property type="project" value="UniProtKB-ARBA"/>
</dbReference>